<dbReference type="InterPro" id="IPR002110">
    <property type="entry name" value="Ankyrin_rpt"/>
</dbReference>
<keyword evidence="3" id="KW-0436">Ligase</keyword>
<dbReference type="GO" id="GO:0031177">
    <property type="term" value="F:phosphopantetheine binding"/>
    <property type="evidence" value="ECO:0007669"/>
    <property type="project" value="InterPro"/>
</dbReference>
<dbReference type="InterPro" id="IPR045851">
    <property type="entry name" value="AMP-bd_C_sf"/>
</dbReference>
<dbReference type="PROSITE" id="PS50088">
    <property type="entry name" value="ANK_REPEAT"/>
    <property type="match status" value="2"/>
</dbReference>
<proteinExistence type="predicted"/>
<dbReference type="Pfam" id="PF00550">
    <property type="entry name" value="PP-binding"/>
    <property type="match status" value="1"/>
</dbReference>
<dbReference type="SMART" id="SM00248">
    <property type="entry name" value="ANK"/>
    <property type="match status" value="4"/>
</dbReference>
<feature type="domain" description="Carrier" evidence="5">
    <location>
        <begin position="496"/>
        <end position="571"/>
    </location>
</feature>
<dbReference type="PANTHER" id="PTHR45527">
    <property type="entry name" value="NONRIBOSOMAL PEPTIDE SYNTHETASE"/>
    <property type="match status" value="1"/>
</dbReference>
<dbReference type="Pfam" id="PF00501">
    <property type="entry name" value="AMP-binding"/>
    <property type="match status" value="1"/>
</dbReference>
<dbReference type="AlphaFoldDB" id="A0A7J6MNM9"/>
<dbReference type="InterPro" id="IPR036736">
    <property type="entry name" value="ACP-like_sf"/>
</dbReference>
<dbReference type="PROSITE" id="PS00455">
    <property type="entry name" value="AMP_BINDING"/>
    <property type="match status" value="1"/>
</dbReference>
<keyword evidence="1" id="KW-0596">Phosphopantetheine</keyword>
<dbReference type="Gene3D" id="2.30.38.10">
    <property type="entry name" value="Luciferase, Domain 3"/>
    <property type="match status" value="1"/>
</dbReference>
<dbReference type="GO" id="GO:0043041">
    <property type="term" value="P:amino acid activation for nonribosomal peptide biosynthetic process"/>
    <property type="evidence" value="ECO:0007669"/>
    <property type="project" value="TreeGrafter"/>
</dbReference>
<dbReference type="SMART" id="SM00823">
    <property type="entry name" value="PKS_PP"/>
    <property type="match status" value="1"/>
</dbReference>
<keyword evidence="7" id="KW-1185">Reference proteome</keyword>
<dbReference type="Proteomes" id="UP000591131">
    <property type="component" value="Unassembled WGS sequence"/>
</dbReference>
<organism evidence="6 7">
    <name type="scientific">Perkinsus chesapeaki</name>
    <name type="common">Clam parasite</name>
    <name type="synonym">Perkinsus andrewsi</name>
    <dbReference type="NCBI Taxonomy" id="330153"/>
    <lineage>
        <taxon>Eukaryota</taxon>
        <taxon>Sar</taxon>
        <taxon>Alveolata</taxon>
        <taxon>Perkinsozoa</taxon>
        <taxon>Perkinsea</taxon>
        <taxon>Perkinsida</taxon>
        <taxon>Perkinsidae</taxon>
        <taxon>Perkinsus</taxon>
    </lineage>
</organism>
<accession>A0A7J6MNM9</accession>
<dbReference type="PROSITE" id="PS50297">
    <property type="entry name" value="ANK_REP_REGION"/>
    <property type="match status" value="2"/>
</dbReference>
<evidence type="ECO:0000256" key="2">
    <source>
        <dbReference type="ARBA" id="ARBA00022553"/>
    </source>
</evidence>
<dbReference type="SUPFAM" id="SSF56801">
    <property type="entry name" value="Acetyl-CoA synthetase-like"/>
    <property type="match status" value="1"/>
</dbReference>
<dbReference type="Gene3D" id="1.25.40.20">
    <property type="entry name" value="Ankyrin repeat-containing domain"/>
    <property type="match status" value="1"/>
</dbReference>
<gene>
    <name evidence="6" type="ORF">FOL47_010881</name>
</gene>
<dbReference type="InterPro" id="IPR009081">
    <property type="entry name" value="PP-bd_ACP"/>
</dbReference>
<feature type="repeat" description="ANK" evidence="4">
    <location>
        <begin position="624"/>
        <end position="656"/>
    </location>
</feature>
<dbReference type="Gene3D" id="3.30.300.30">
    <property type="match status" value="1"/>
</dbReference>
<evidence type="ECO:0000313" key="6">
    <source>
        <dbReference type="EMBL" id="KAF4673172.1"/>
    </source>
</evidence>
<dbReference type="Gene3D" id="1.10.1200.10">
    <property type="entry name" value="ACP-like"/>
    <property type="match status" value="1"/>
</dbReference>
<evidence type="ECO:0000259" key="5">
    <source>
        <dbReference type="PROSITE" id="PS50075"/>
    </source>
</evidence>
<evidence type="ECO:0000256" key="1">
    <source>
        <dbReference type="ARBA" id="ARBA00022450"/>
    </source>
</evidence>
<dbReference type="GO" id="GO:0016874">
    <property type="term" value="F:ligase activity"/>
    <property type="evidence" value="ECO:0007669"/>
    <property type="project" value="UniProtKB-KW"/>
</dbReference>
<dbReference type="InterPro" id="IPR000873">
    <property type="entry name" value="AMP-dep_synth/lig_dom"/>
</dbReference>
<dbReference type="OrthoDB" id="329835at2759"/>
<evidence type="ECO:0000256" key="4">
    <source>
        <dbReference type="PROSITE-ProRule" id="PRU00023"/>
    </source>
</evidence>
<dbReference type="InterPro" id="IPR020845">
    <property type="entry name" value="AMP-binding_CS"/>
</dbReference>
<keyword evidence="2" id="KW-0597">Phosphoprotein</keyword>
<sequence>MNRCLPYDNLWLNFVATARKNPDKTALRCNSTLVTYDQLRHLAESRASSLGELAALSPGSRVLLLLSRDAEFIAMTLAVWKLDCTMIPLDSELTPGERAEQVIEESQCDLVVTNRENAAALTGKRSKVVAVEDLVWSEVDKKDTNEVKRRSAPAYIMFTSGSSGRPKGVVVPHCNVVNVLEHFCAEVDLSWSKWLAVTTFQFDISVLEYMLPLVIGKECLVADSRTCRNGSELLRLLLQEKVDIMQATPTTWQLLVTAGLLDKAAELRPRLRVLCGGEPFPSKLRCLCEVSKMVLNCYGPTETTIWSATYRVTAEGDGAVPIGKPIRDTVFEITDSGELLIGGAGVASGYFKADLAAPCQTGGFTVEGWYATGDRVAVDADGNYLFRGRMSDTQVKVRGYRIELGEIEVALGKLLGDQIQCAVVPHNDHLAAFAVGTAEASLNVPSLKRQLGRVLPPYMIPTWFRAIPFLPVTLNGKLDRKALSAYPVLVDTKKPTVSVGCVRDRIKECLRLVLGSDVVEDAPLAEQGVTSLLAVVLVEALSETLGVSVDVEHVFAHARAESFISFVEDLGVIQPHSTDGTKTKAGKKSKKLDPFMAACQDGTVLQAYSAADIKKKCNSVTDRFGSSPFHYAAGAGHLDVCKALLAMGADASYGDNKSGRNALHWAARNGRDGMVDWLLDACHLPVDSDTKDGTTPLQLACWGGFPTVCDVLVRRGADVHHVNRWGCIVTHFAALSGKLETMKWCHSVLSPAELVLGNDQGHTALHKAAYGGHRDICEWLITLDCFKELLDTPDVRGQTPAVLARKGGHEELGAWFDECTQLP</sequence>
<dbReference type="PANTHER" id="PTHR45527:SF1">
    <property type="entry name" value="FATTY ACID SYNTHASE"/>
    <property type="match status" value="1"/>
</dbReference>
<dbReference type="InterPro" id="IPR020806">
    <property type="entry name" value="PKS_PP-bd"/>
</dbReference>
<dbReference type="EMBL" id="JAAPAO010000089">
    <property type="protein sequence ID" value="KAF4673172.1"/>
    <property type="molecule type" value="Genomic_DNA"/>
</dbReference>
<keyword evidence="4" id="KW-0040">ANK repeat</keyword>
<dbReference type="Pfam" id="PF12796">
    <property type="entry name" value="Ank_2"/>
    <property type="match status" value="2"/>
</dbReference>
<name>A0A7J6MNM9_PERCH</name>
<evidence type="ECO:0000256" key="3">
    <source>
        <dbReference type="ARBA" id="ARBA00022598"/>
    </source>
</evidence>
<comment type="caution">
    <text evidence="6">The sequence shown here is derived from an EMBL/GenBank/DDBJ whole genome shotgun (WGS) entry which is preliminary data.</text>
</comment>
<dbReference type="GO" id="GO:0044550">
    <property type="term" value="P:secondary metabolite biosynthetic process"/>
    <property type="evidence" value="ECO:0007669"/>
    <property type="project" value="TreeGrafter"/>
</dbReference>
<protein>
    <recommendedName>
        <fullName evidence="5">Carrier domain-containing protein</fullName>
    </recommendedName>
</protein>
<dbReference type="SUPFAM" id="SSF47336">
    <property type="entry name" value="ACP-like"/>
    <property type="match status" value="1"/>
</dbReference>
<reference evidence="6 7" key="1">
    <citation type="submission" date="2020-04" db="EMBL/GenBank/DDBJ databases">
        <title>Perkinsus chesapeaki whole genome sequence.</title>
        <authorList>
            <person name="Bogema D.R."/>
        </authorList>
    </citation>
    <scope>NUCLEOTIDE SEQUENCE [LARGE SCALE GENOMIC DNA]</scope>
    <source>
        <strain evidence="6">ATCC PRA-425</strain>
    </source>
</reference>
<dbReference type="Gene3D" id="3.40.50.980">
    <property type="match status" value="2"/>
</dbReference>
<dbReference type="SUPFAM" id="SSF48403">
    <property type="entry name" value="Ankyrin repeat"/>
    <property type="match status" value="1"/>
</dbReference>
<dbReference type="GO" id="GO:0005737">
    <property type="term" value="C:cytoplasm"/>
    <property type="evidence" value="ECO:0007669"/>
    <property type="project" value="TreeGrafter"/>
</dbReference>
<dbReference type="InterPro" id="IPR036770">
    <property type="entry name" value="Ankyrin_rpt-contain_sf"/>
</dbReference>
<feature type="repeat" description="ANK" evidence="4">
    <location>
        <begin position="692"/>
        <end position="724"/>
    </location>
</feature>
<dbReference type="PROSITE" id="PS50075">
    <property type="entry name" value="CARRIER"/>
    <property type="match status" value="1"/>
</dbReference>
<evidence type="ECO:0000313" key="7">
    <source>
        <dbReference type="Proteomes" id="UP000591131"/>
    </source>
</evidence>